<feature type="region of interest" description="Disordered" evidence="1">
    <location>
        <begin position="130"/>
        <end position="200"/>
    </location>
</feature>
<gene>
    <name evidence="2" type="ORF">TWF102_003114</name>
</gene>
<accession>A0A7C8JIN0</accession>
<evidence type="ECO:0000313" key="2">
    <source>
        <dbReference type="EMBL" id="KAF3104484.1"/>
    </source>
</evidence>
<feature type="compositionally biased region" description="Acidic residues" evidence="1">
    <location>
        <begin position="178"/>
        <end position="192"/>
    </location>
</feature>
<dbReference type="InterPro" id="IPR032675">
    <property type="entry name" value="LRR_dom_sf"/>
</dbReference>
<evidence type="ECO:0000313" key="3">
    <source>
        <dbReference type="Proteomes" id="UP000475325"/>
    </source>
</evidence>
<sequence length="530" mass="60357">MQYPQDQENILRGPRTSLLLSLPEELVEQICRQLSSNRDSSSLAFLCRASKDLNRIATRFLYSGFSSRGSTRRIALFLRTLYERPELCTYVRWLSLDGGVWFNLSEEHIGFISKAAERFGLDVLSPHKLDVYPSSKEESENEEGGDDEGENQARSDDGGEGNDQENVNHTSEEKDKEYDEENDDDDDDEDEDAYPRSQLDEYPFETMAQLIIASTPNIRSLHVEGRQIMCDTGEGAFTMLEELAKRSPPPASLSHLRHLSFGHEDYREVSFKYFEGIIALAPNIRTILANPCFDQPIYAPKAPINIKNVTDLRFKSGHLSTQGLTTILSSCERLEVFQYYYDTMYSGLDPGCATPRELIDVLSRYKDSLHYLDINLGSREEHQGGLYFGLCIEGQEILSLKVFSRLETLKIDGTSVLFPEVGTDKCHTNILTEMLPQSIRTLHLKDMQKEAAANLVTLTDSLEYFPHLAEIYLAGNEIGGPLGKFEVIFEDSEIQILRERLTSRGISFLKRGHWKYSFVSYGDEETIEYW</sequence>
<dbReference type="AlphaFoldDB" id="A0A7C8JIN0"/>
<protein>
    <recommendedName>
        <fullName evidence="4">F-box domain-containing protein</fullName>
    </recommendedName>
</protein>
<evidence type="ECO:0000256" key="1">
    <source>
        <dbReference type="SAM" id="MobiDB-lite"/>
    </source>
</evidence>
<dbReference type="Proteomes" id="UP000475325">
    <property type="component" value="Unassembled WGS sequence"/>
</dbReference>
<dbReference type="EMBL" id="WIQW01000016">
    <property type="protein sequence ID" value="KAF3104484.1"/>
    <property type="molecule type" value="Genomic_DNA"/>
</dbReference>
<dbReference type="Gene3D" id="3.80.10.10">
    <property type="entry name" value="Ribonuclease Inhibitor"/>
    <property type="match status" value="1"/>
</dbReference>
<evidence type="ECO:0008006" key="4">
    <source>
        <dbReference type="Google" id="ProtNLM"/>
    </source>
</evidence>
<name>A0A7C8JIN0_ORBOL</name>
<reference evidence="2 3" key="1">
    <citation type="submission" date="2019-06" db="EMBL/GenBank/DDBJ databases">
        <authorList>
            <person name="Palmer J.M."/>
        </authorList>
    </citation>
    <scope>NUCLEOTIDE SEQUENCE [LARGE SCALE GENOMIC DNA]</scope>
    <source>
        <strain evidence="2 3">TWF102</strain>
    </source>
</reference>
<proteinExistence type="predicted"/>
<organism evidence="2 3">
    <name type="scientific">Orbilia oligospora</name>
    <name type="common">Nematode-trapping fungus</name>
    <name type="synonym">Arthrobotrys oligospora</name>
    <dbReference type="NCBI Taxonomy" id="2813651"/>
    <lineage>
        <taxon>Eukaryota</taxon>
        <taxon>Fungi</taxon>
        <taxon>Dikarya</taxon>
        <taxon>Ascomycota</taxon>
        <taxon>Pezizomycotina</taxon>
        <taxon>Orbiliomycetes</taxon>
        <taxon>Orbiliales</taxon>
        <taxon>Orbiliaceae</taxon>
        <taxon>Orbilia</taxon>
    </lineage>
</organism>
<feature type="compositionally biased region" description="Acidic residues" evidence="1">
    <location>
        <begin position="139"/>
        <end position="150"/>
    </location>
</feature>
<comment type="caution">
    <text evidence="2">The sequence shown here is derived from an EMBL/GenBank/DDBJ whole genome shotgun (WGS) entry which is preliminary data.</text>
</comment>
<dbReference type="SUPFAM" id="SSF52047">
    <property type="entry name" value="RNI-like"/>
    <property type="match status" value="1"/>
</dbReference>